<dbReference type="Proteomes" id="UP001361239">
    <property type="component" value="Unassembled WGS sequence"/>
</dbReference>
<evidence type="ECO:0000256" key="1">
    <source>
        <dbReference type="SAM" id="Phobius"/>
    </source>
</evidence>
<dbReference type="EMBL" id="JBBHJZ010000001">
    <property type="protein sequence ID" value="MEJ5975417.1"/>
    <property type="molecule type" value="Genomic_DNA"/>
</dbReference>
<name>A0ABU8RQZ6_9SPHN</name>
<evidence type="ECO:0000313" key="3">
    <source>
        <dbReference type="EMBL" id="MEJ5975417.1"/>
    </source>
</evidence>
<evidence type="ECO:0000259" key="2">
    <source>
        <dbReference type="Pfam" id="PF14257"/>
    </source>
</evidence>
<gene>
    <name evidence="3" type="ORF">WG901_02125</name>
</gene>
<dbReference type="PROSITE" id="PS51257">
    <property type="entry name" value="PROKAR_LIPOPROTEIN"/>
    <property type="match status" value="1"/>
</dbReference>
<proteinExistence type="predicted"/>
<comment type="caution">
    <text evidence="3">The sequence shown here is derived from an EMBL/GenBank/DDBJ whole genome shotgun (WGS) entry which is preliminary data.</text>
</comment>
<organism evidence="3 4">
    <name type="scientific">Novosphingobium anseongense</name>
    <dbReference type="NCBI Taxonomy" id="3133436"/>
    <lineage>
        <taxon>Bacteria</taxon>
        <taxon>Pseudomonadati</taxon>
        <taxon>Pseudomonadota</taxon>
        <taxon>Alphaproteobacteria</taxon>
        <taxon>Sphingomonadales</taxon>
        <taxon>Sphingomonadaceae</taxon>
        <taxon>Novosphingobium</taxon>
    </lineage>
</organism>
<accession>A0ABU8RQZ6</accession>
<reference evidence="3 4" key="1">
    <citation type="submission" date="2024-03" db="EMBL/GenBank/DDBJ databases">
        <authorList>
            <person name="Jo J.-H."/>
        </authorList>
    </citation>
    <scope>NUCLEOTIDE SEQUENCE [LARGE SCALE GENOMIC DNA]</scope>
    <source>
        <strain evidence="3 4">PS1R-30</strain>
    </source>
</reference>
<keyword evidence="1" id="KW-0812">Transmembrane</keyword>
<dbReference type="InterPro" id="IPR025645">
    <property type="entry name" value="DUF4349"/>
</dbReference>
<dbReference type="Pfam" id="PF14257">
    <property type="entry name" value="DUF4349"/>
    <property type="match status" value="1"/>
</dbReference>
<feature type="domain" description="DUF4349" evidence="2">
    <location>
        <begin position="102"/>
        <end position="314"/>
    </location>
</feature>
<keyword evidence="4" id="KW-1185">Reference proteome</keyword>
<feature type="transmembrane region" description="Helical" evidence="1">
    <location>
        <begin position="289"/>
        <end position="314"/>
    </location>
</feature>
<sequence>MKTSIVVAFFAITGLSACSQGPQDSERYSNYSSAAPQNKFGFAEALEKPSLLPKFGRNNTPPPSRVTAIDIKEDSAPQGPPPSPTQIAVSIPKIAYQFSYGYRLKSERIPELQRKHADYCEAQGQQICRILNMQQEGSESEYGSGSLQLAVASPRARSFGAELSKIAGQSDGKEISSSISGEDLSKQIVNTEARLRARTVLRDRLMEILSTRKGTVQELVEAERGVAQVNEEIDQARSWLAEMQGRVDFARVNIRYQSTLFSSPSPSRSGFLAPVQEALGNVGPILGTVIAWIITLLTIFLPIGLVVLVLRFLWRFFRKDKATPAPDSEPSSATEPQVSA</sequence>
<keyword evidence="1" id="KW-0472">Membrane</keyword>
<protein>
    <submittedName>
        <fullName evidence="3">DUF4349 domain-containing protein</fullName>
    </submittedName>
</protein>
<dbReference type="RefSeq" id="WP_339585368.1">
    <property type="nucleotide sequence ID" value="NZ_JBBHJZ010000001.1"/>
</dbReference>
<evidence type="ECO:0000313" key="4">
    <source>
        <dbReference type="Proteomes" id="UP001361239"/>
    </source>
</evidence>
<keyword evidence="1" id="KW-1133">Transmembrane helix</keyword>